<gene>
    <name evidence="4" type="ORF">Q765_04495</name>
</gene>
<dbReference type="Pfam" id="PF17938">
    <property type="entry name" value="TetR_C_29"/>
    <property type="match status" value="1"/>
</dbReference>
<dbReference type="InterPro" id="IPR050109">
    <property type="entry name" value="HTH-type_TetR-like_transc_reg"/>
</dbReference>
<keyword evidence="1 2" id="KW-0238">DNA-binding</keyword>
<dbReference type="RefSeq" id="WP_020212775.1">
    <property type="nucleotide sequence ID" value="NZ_JRLX01000003.1"/>
</dbReference>
<dbReference type="STRING" id="1121895.GCA_000378485_01622"/>
<dbReference type="PROSITE" id="PS50977">
    <property type="entry name" value="HTH_TETR_2"/>
    <property type="match status" value="1"/>
</dbReference>
<dbReference type="PROSITE" id="PS01081">
    <property type="entry name" value="HTH_TETR_1"/>
    <property type="match status" value="1"/>
</dbReference>
<dbReference type="InterPro" id="IPR009057">
    <property type="entry name" value="Homeodomain-like_sf"/>
</dbReference>
<dbReference type="InterPro" id="IPR001647">
    <property type="entry name" value="HTH_TetR"/>
</dbReference>
<evidence type="ECO:0000313" key="4">
    <source>
        <dbReference type="EMBL" id="KGO87757.1"/>
    </source>
</evidence>
<dbReference type="Proteomes" id="UP000030152">
    <property type="component" value="Unassembled WGS sequence"/>
</dbReference>
<proteinExistence type="predicted"/>
<dbReference type="SUPFAM" id="SSF48498">
    <property type="entry name" value="Tetracyclin repressor-like, C-terminal domain"/>
    <property type="match status" value="1"/>
</dbReference>
<dbReference type="InterPro" id="IPR023772">
    <property type="entry name" value="DNA-bd_HTH_TetR-type_CS"/>
</dbReference>
<dbReference type="GO" id="GO:0003677">
    <property type="term" value="F:DNA binding"/>
    <property type="evidence" value="ECO:0007669"/>
    <property type="project" value="UniProtKB-UniRule"/>
</dbReference>
<evidence type="ECO:0000313" key="5">
    <source>
        <dbReference type="Proteomes" id="UP000030152"/>
    </source>
</evidence>
<name>A0A0A2M538_9FLAO</name>
<dbReference type="InterPro" id="IPR041474">
    <property type="entry name" value="NicS_C"/>
</dbReference>
<protein>
    <submittedName>
        <fullName evidence="4">Transcriptional regulator</fullName>
    </submittedName>
</protein>
<dbReference type="Pfam" id="PF00440">
    <property type="entry name" value="TetR_N"/>
    <property type="match status" value="1"/>
</dbReference>
<evidence type="ECO:0000256" key="2">
    <source>
        <dbReference type="PROSITE-ProRule" id="PRU00335"/>
    </source>
</evidence>
<dbReference type="PRINTS" id="PR00455">
    <property type="entry name" value="HTHTETR"/>
</dbReference>
<dbReference type="AlphaFoldDB" id="A0A0A2M538"/>
<feature type="DNA-binding region" description="H-T-H motif" evidence="2">
    <location>
        <begin position="28"/>
        <end position="47"/>
    </location>
</feature>
<evidence type="ECO:0000259" key="3">
    <source>
        <dbReference type="PROSITE" id="PS50977"/>
    </source>
</evidence>
<evidence type="ECO:0000256" key="1">
    <source>
        <dbReference type="ARBA" id="ARBA00023125"/>
    </source>
</evidence>
<dbReference type="PANTHER" id="PTHR30328:SF54">
    <property type="entry name" value="HTH-TYPE TRANSCRIPTIONAL REPRESSOR SCO4008"/>
    <property type="match status" value="1"/>
</dbReference>
<dbReference type="eggNOG" id="COG1309">
    <property type="taxonomic scope" value="Bacteria"/>
</dbReference>
<dbReference type="PANTHER" id="PTHR30328">
    <property type="entry name" value="TRANSCRIPTIONAL REPRESSOR"/>
    <property type="match status" value="1"/>
</dbReference>
<feature type="domain" description="HTH tetR-type" evidence="3">
    <location>
        <begin position="5"/>
        <end position="65"/>
    </location>
</feature>
<dbReference type="SUPFAM" id="SSF46689">
    <property type="entry name" value="Homeodomain-like"/>
    <property type="match status" value="1"/>
</dbReference>
<comment type="caution">
    <text evidence="4">The sequence shown here is derived from an EMBL/GenBank/DDBJ whole genome shotgun (WGS) entry which is preliminary data.</text>
</comment>
<organism evidence="4 5">
    <name type="scientific">Flavobacterium rivuli WB 3.3-2 = DSM 21788</name>
    <dbReference type="NCBI Taxonomy" id="1121895"/>
    <lineage>
        <taxon>Bacteria</taxon>
        <taxon>Pseudomonadati</taxon>
        <taxon>Bacteroidota</taxon>
        <taxon>Flavobacteriia</taxon>
        <taxon>Flavobacteriales</taxon>
        <taxon>Flavobacteriaceae</taxon>
        <taxon>Flavobacterium</taxon>
    </lineage>
</organism>
<dbReference type="InterPro" id="IPR036271">
    <property type="entry name" value="Tet_transcr_reg_TetR-rel_C_sf"/>
</dbReference>
<dbReference type="OrthoDB" id="9789566at2"/>
<dbReference type="Gene3D" id="1.10.357.10">
    <property type="entry name" value="Tetracycline Repressor, domain 2"/>
    <property type="match status" value="1"/>
</dbReference>
<accession>A0A0A2M538</accession>
<dbReference type="EMBL" id="JRLX01000003">
    <property type="protein sequence ID" value="KGO87757.1"/>
    <property type="molecule type" value="Genomic_DNA"/>
</dbReference>
<sequence>MTEYNDKQLEILQAAEKLFAEDGFDGASIRHIARDANVNIAMISYYFGSKEKLLEALIIQRTSGMKMQLENISREDLSPTEKVDRLIDLYISRINKNKCMYQIMHFELSTKKRILNMESFMDMKKENSAIFNKIIVDGQEKGFFRKDINNALITTTILGTLTHFHTNRFYFEKTLGLDTEEAYEAYIANELTLHIKQTIKALLAHEN</sequence>
<reference evidence="4 5" key="1">
    <citation type="submission" date="2013-09" db="EMBL/GenBank/DDBJ databases">
        <authorList>
            <person name="Zeng Z."/>
            <person name="Chen C."/>
        </authorList>
    </citation>
    <scope>NUCLEOTIDE SEQUENCE [LARGE SCALE GENOMIC DNA]</scope>
    <source>
        <strain evidence="4 5">WB 3.3-2</strain>
    </source>
</reference>
<keyword evidence="5" id="KW-1185">Reference proteome</keyword>